<evidence type="ECO:0000313" key="4">
    <source>
        <dbReference type="WBParaSite" id="GPUH_0001015801-mRNA-1"/>
    </source>
</evidence>
<dbReference type="PANTHER" id="PTHR10676">
    <property type="entry name" value="DYNEIN HEAVY CHAIN FAMILY PROTEIN"/>
    <property type="match status" value="1"/>
</dbReference>
<dbReference type="GO" id="GO:0060294">
    <property type="term" value="P:cilium movement involved in cell motility"/>
    <property type="evidence" value="ECO:0007669"/>
    <property type="project" value="TreeGrafter"/>
</dbReference>
<dbReference type="AlphaFoldDB" id="A0A183DN54"/>
<reference evidence="2 3" key="2">
    <citation type="submission" date="2018-11" db="EMBL/GenBank/DDBJ databases">
        <authorList>
            <consortium name="Pathogen Informatics"/>
        </authorList>
    </citation>
    <scope>NUCLEOTIDE SEQUENCE [LARGE SCALE GENOMIC DNA]</scope>
</reference>
<dbReference type="Pfam" id="PF21264">
    <property type="entry name" value="DYNC2H1_AAA_dom"/>
    <property type="match status" value="1"/>
</dbReference>
<evidence type="ECO:0000259" key="1">
    <source>
        <dbReference type="Pfam" id="PF21264"/>
    </source>
</evidence>
<gene>
    <name evidence="2" type="ORF">GPUH_LOCUS10145</name>
</gene>
<dbReference type="WBParaSite" id="GPUH_0001015801-mRNA-1">
    <property type="protein sequence ID" value="GPUH_0001015801-mRNA-1"/>
    <property type="gene ID" value="GPUH_0001015801"/>
</dbReference>
<reference evidence="4" key="1">
    <citation type="submission" date="2016-06" db="UniProtKB">
        <authorList>
            <consortium name="WormBaseParasite"/>
        </authorList>
    </citation>
    <scope>IDENTIFICATION</scope>
</reference>
<dbReference type="Proteomes" id="UP000271098">
    <property type="component" value="Unassembled WGS sequence"/>
</dbReference>
<dbReference type="GO" id="GO:0005868">
    <property type="term" value="C:cytoplasmic dynein complex"/>
    <property type="evidence" value="ECO:0007669"/>
    <property type="project" value="TreeGrafter"/>
</dbReference>
<evidence type="ECO:0000313" key="3">
    <source>
        <dbReference type="Proteomes" id="UP000271098"/>
    </source>
</evidence>
<dbReference type="GO" id="GO:0097729">
    <property type="term" value="C:9+2 motile cilium"/>
    <property type="evidence" value="ECO:0007669"/>
    <property type="project" value="TreeGrafter"/>
</dbReference>
<dbReference type="GO" id="GO:0005930">
    <property type="term" value="C:axoneme"/>
    <property type="evidence" value="ECO:0007669"/>
    <property type="project" value="TreeGrafter"/>
</dbReference>
<dbReference type="GO" id="GO:0060271">
    <property type="term" value="P:cilium assembly"/>
    <property type="evidence" value="ECO:0007669"/>
    <property type="project" value="TreeGrafter"/>
</dbReference>
<dbReference type="PANTHER" id="PTHR10676:SF352">
    <property type="entry name" value="CYTOPLASMIC DYNEIN 2 HEAVY CHAIN 1"/>
    <property type="match status" value="1"/>
</dbReference>
<dbReference type="GO" id="GO:0045505">
    <property type="term" value="F:dynein intermediate chain binding"/>
    <property type="evidence" value="ECO:0007669"/>
    <property type="project" value="InterPro"/>
</dbReference>
<dbReference type="EMBL" id="UYRT01077861">
    <property type="protein sequence ID" value="VDN17046.1"/>
    <property type="molecule type" value="Genomic_DNA"/>
</dbReference>
<accession>A0A183DN54</accession>
<dbReference type="InterPro" id="IPR026983">
    <property type="entry name" value="DHC"/>
</dbReference>
<dbReference type="OrthoDB" id="5593012at2759"/>
<dbReference type="GO" id="GO:0035721">
    <property type="term" value="P:intraciliary retrograde transport"/>
    <property type="evidence" value="ECO:0007669"/>
    <property type="project" value="TreeGrafter"/>
</dbReference>
<sequence length="266" mass="30271">MPSGERIQFGSNVNFIFETDSLSCASPATVSRMGIILVSEQDLSVQEIINHWLEEHTGANPNMLIWIQDHLYRLELETETVQPRKRKRNICLDWIWAKGILEVSLSNTSIVQNALSLLWNVTSRDEFLVALYRGLAPNLSPELRNEFAFEVQQFTFNLLLFDDAANYKTNENLPDSLFLVVFREANLPVKENPGIVYYDKRADSLTIYTDEVDMQLSNEQMLSSEKRPFVLTATAQANRDIVGAFFFISFSSLTITSALGIVEPIH</sequence>
<keyword evidence="3" id="KW-1185">Reference proteome</keyword>
<feature type="domain" description="Cytoplasmic dynein 2 heavy chain 1 AAA+ ATPase" evidence="1">
    <location>
        <begin position="91"/>
        <end position="155"/>
    </location>
</feature>
<organism evidence="4">
    <name type="scientific">Gongylonema pulchrum</name>
    <dbReference type="NCBI Taxonomy" id="637853"/>
    <lineage>
        <taxon>Eukaryota</taxon>
        <taxon>Metazoa</taxon>
        <taxon>Ecdysozoa</taxon>
        <taxon>Nematoda</taxon>
        <taxon>Chromadorea</taxon>
        <taxon>Rhabditida</taxon>
        <taxon>Spirurina</taxon>
        <taxon>Spiruromorpha</taxon>
        <taxon>Spiruroidea</taxon>
        <taxon>Gongylonematidae</taxon>
        <taxon>Gongylonema</taxon>
    </lineage>
</organism>
<name>A0A183DN54_9BILA</name>
<protein>
    <submittedName>
        <fullName evidence="4">FBA_2 domain-containing protein</fullName>
    </submittedName>
</protein>
<dbReference type="Gene3D" id="3.40.50.300">
    <property type="entry name" value="P-loop containing nucleotide triphosphate hydrolases"/>
    <property type="match status" value="1"/>
</dbReference>
<dbReference type="GO" id="GO:0051959">
    <property type="term" value="F:dynein light intermediate chain binding"/>
    <property type="evidence" value="ECO:0007669"/>
    <property type="project" value="InterPro"/>
</dbReference>
<evidence type="ECO:0000313" key="2">
    <source>
        <dbReference type="EMBL" id="VDN17046.1"/>
    </source>
</evidence>
<dbReference type="InterPro" id="IPR049400">
    <property type="entry name" value="DYNC2H1_AAA_dom"/>
</dbReference>
<dbReference type="InterPro" id="IPR027417">
    <property type="entry name" value="P-loop_NTPase"/>
</dbReference>
<dbReference type="GO" id="GO:0008569">
    <property type="term" value="F:minus-end-directed microtubule motor activity"/>
    <property type="evidence" value="ECO:0007669"/>
    <property type="project" value="TreeGrafter"/>
</dbReference>
<proteinExistence type="predicted"/>